<gene>
    <name evidence="12" type="primary">DNAJC17</name>
</gene>
<dbReference type="SUPFAM" id="SSF54928">
    <property type="entry name" value="RNA-binding domain, RBD"/>
    <property type="match status" value="1"/>
</dbReference>
<keyword evidence="8" id="KW-0694">RNA-binding</keyword>
<dbReference type="GeneTree" id="ENSGT00940000155132"/>
<dbReference type="PRINTS" id="PR00625">
    <property type="entry name" value="JDOMAIN"/>
</dbReference>
<dbReference type="InterPro" id="IPR000504">
    <property type="entry name" value="RRM_dom"/>
</dbReference>
<proteinExistence type="predicted"/>
<dbReference type="PANTHER" id="PTHR44313:SF1">
    <property type="entry name" value="DNAJ HOMOLOG SUBFAMILY C MEMBER 17"/>
    <property type="match status" value="1"/>
</dbReference>
<evidence type="ECO:0000256" key="1">
    <source>
        <dbReference type="ARBA" id="ARBA00004123"/>
    </source>
</evidence>
<organism evidence="12 13">
    <name type="scientific">Anabas testudineus</name>
    <name type="common">Climbing perch</name>
    <name type="synonym">Anthias testudineus</name>
    <dbReference type="NCBI Taxonomy" id="64144"/>
    <lineage>
        <taxon>Eukaryota</taxon>
        <taxon>Metazoa</taxon>
        <taxon>Chordata</taxon>
        <taxon>Craniata</taxon>
        <taxon>Vertebrata</taxon>
        <taxon>Euteleostomi</taxon>
        <taxon>Actinopterygii</taxon>
        <taxon>Neopterygii</taxon>
        <taxon>Teleostei</taxon>
        <taxon>Neoteleostei</taxon>
        <taxon>Acanthomorphata</taxon>
        <taxon>Anabantaria</taxon>
        <taxon>Anabantiformes</taxon>
        <taxon>Anabantoidei</taxon>
        <taxon>Anabantidae</taxon>
        <taxon>Anabas</taxon>
    </lineage>
</organism>
<feature type="domain" description="RRM" evidence="11">
    <location>
        <begin position="194"/>
        <end position="263"/>
    </location>
</feature>
<evidence type="ECO:0000256" key="6">
    <source>
        <dbReference type="ARBA" id="ARBA00053783"/>
    </source>
</evidence>
<evidence type="ECO:0000256" key="5">
    <source>
        <dbReference type="ARBA" id="ARBA00023242"/>
    </source>
</evidence>
<dbReference type="PROSITE" id="PS50102">
    <property type="entry name" value="RRM"/>
    <property type="match status" value="1"/>
</dbReference>
<dbReference type="Pfam" id="PF00226">
    <property type="entry name" value="DnaJ"/>
    <property type="match status" value="1"/>
</dbReference>
<dbReference type="GO" id="GO:0000390">
    <property type="term" value="P:spliceosomal complex disassembly"/>
    <property type="evidence" value="ECO:0007669"/>
    <property type="project" value="TreeGrafter"/>
</dbReference>
<dbReference type="GO" id="GO:0003723">
    <property type="term" value="F:RNA binding"/>
    <property type="evidence" value="ECO:0007669"/>
    <property type="project" value="UniProtKB-UniRule"/>
</dbReference>
<dbReference type="GO" id="GO:0005681">
    <property type="term" value="C:spliceosomal complex"/>
    <property type="evidence" value="ECO:0007669"/>
    <property type="project" value="TreeGrafter"/>
</dbReference>
<dbReference type="SUPFAM" id="SSF46565">
    <property type="entry name" value="Chaperone J-domain"/>
    <property type="match status" value="1"/>
</dbReference>
<dbReference type="InterPro" id="IPR001623">
    <property type="entry name" value="DnaJ_domain"/>
</dbReference>
<dbReference type="InterPro" id="IPR052094">
    <property type="entry name" value="Pre-mRNA-splicing_ERAD"/>
</dbReference>
<evidence type="ECO:0000313" key="13">
    <source>
        <dbReference type="Proteomes" id="UP000265040"/>
    </source>
</evidence>
<protein>
    <recommendedName>
        <fullName evidence="7">DnaJ homolog subfamily C member 17</fullName>
    </recommendedName>
</protein>
<keyword evidence="5" id="KW-0539">Nucleus</keyword>
<keyword evidence="13" id="KW-1185">Reference proteome</keyword>
<evidence type="ECO:0000256" key="7">
    <source>
        <dbReference type="ARBA" id="ARBA00074360"/>
    </source>
</evidence>
<dbReference type="GO" id="GO:0005737">
    <property type="term" value="C:cytoplasm"/>
    <property type="evidence" value="ECO:0007669"/>
    <property type="project" value="UniProtKB-SubCell"/>
</dbReference>
<comment type="subcellular location">
    <subcellularLocation>
        <location evidence="2">Cytoplasm</location>
    </subcellularLocation>
    <subcellularLocation>
        <location evidence="1">Nucleus</location>
    </subcellularLocation>
</comment>
<dbReference type="InterPro" id="IPR034254">
    <property type="entry name" value="DNAJC17_RRM"/>
</dbReference>
<evidence type="ECO:0000256" key="4">
    <source>
        <dbReference type="ARBA" id="ARBA00023186"/>
    </source>
</evidence>
<dbReference type="Gene3D" id="3.30.70.330">
    <property type="match status" value="1"/>
</dbReference>
<dbReference type="PROSITE" id="PS50076">
    <property type="entry name" value="DNAJ_2"/>
    <property type="match status" value="1"/>
</dbReference>
<reference evidence="12" key="3">
    <citation type="submission" date="2025-09" db="UniProtKB">
        <authorList>
            <consortium name="Ensembl"/>
        </authorList>
    </citation>
    <scope>IDENTIFICATION</scope>
</reference>
<evidence type="ECO:0000256" key="2">
    <source>
        <dbReference type="ARBA" id="ARBA00004496"/>
    </source>
</evidence>
<name>A0A7N6BGW1_ANATE</name>
<dbReference type="Ensembl" id="ENSATET00000037231.2">
    <property type="protein sequence ID" value="ENSATEP00000063590.1"/>
    <property type="gene ID" value="ENSATEG00000004347.3"/>
</dbReference>
<reference evidence="12" key="1">
    <citation type="submission" date="2021-04" db="EMBL/GenBank/DDBJ databases">
        <authorList>
            <consortium name="Wellcome Sanger Institute Data Sharing"/>
        </authorList>
    </citation>
    <scope>NUCLEOTIDE SEQUENCE [LARGE SCALE GENOMIC DNA]</scope>
</reference>
<evidence type="ECO:0000256" key="3">
    <source>
        <dbReference type="ARBA" id="ARBA00022490"/>
    </source>
</evidence>
<keyword evidence="3" id="KW-0963">Cytoplasm</keyword>
<dbReference type="CDD" id="cd12429">
    <property type="entry name" value="RRM_DNAJC17"/>
    <property type="match status" value="1"/>
</dbReference>
<dbReference type="SMART" id="SM00271">
    <property type="entry name" value="DnaJ"/>
    <property type="match status" value="1"/>
</dbReference>
<evidence type="ECO:0000313" key="12">
    <source>
        <dbReference type="Ensembl" id="ENSATEP00000063590.1"/>
    </source>
</evidence>
<dbReference type="InterPro" id="IPR036869">
    <property type="entry name" value="J_dom_sf"/>
</dbReference>
<evidence type="ECO:0000259" key="10">
    <source>
        <dbReference type="PROSITE" id="PS50076"/>
    </source>
</evidence>
<dbReference type="CDD" id="cd06257">
    <property type="entry name" value="DnaJ"/>
    <property type="match status" value="1"/>
</dbReference>
<dbReference type="InParanoid" id="A0A7N6BGW1"/>
<keyword evidence="9" id="KW-0175">Coiled coil</keyword>
<evidence type="ECO:0000259" key="11">
    <source>
        <dbReference type="PROSITE" id="PS50102"/>
    </source>
</evidence>
<keyword evidence="4" id="KW-0143">Chaperone</keyword>
<comment type="function">
    <text evidence="6">May negatively affect PAX8-induced thyroglobulin/TG transcription.</text>
</comment>
<dbReference type="AlphaFoldDB" id="A0A7N6BGW1"/>
<dbReference type="FunFam" id="1.10.287.110:FF:000059">
    <property type="entry name" value="dnaJ homolog subfamily C member 17"/>
    <property type="match status" value="1"/>
</dbReference>
<dbReference type="InterPro" id="IPR012677">
    <property type="entry name" value="Nucleotide-bd_a/b_plait_sf"/>
</dbReference>
<feature type="domain" description="J" evidence="10">
    <location>
        <begin position="12"/>
        <end position="77"/>
    </location>
</feature>
<sequence>MSGKAKDILQIDLYGLLGIENTATTKEIKKAYRQKALTCHPDKNPDNPKAAELFHQLSQALEVLTDAAARAAYDKICAAKKQAEERNRKLDDKRKKIKLDLETRERQAEAQSQEEVQITRTLEEEIARLREEGSRQLEEEQRLIREQIQREREAQLQQTGDYTQRSRCSKSNVTPKLKLKWKCKKEDEANGGYSQDILLRLLQKYGDVLNVIVSSKKKGSAVVEFATVRSAELAFKNEIGLSGNPLKISWLEGQPEVIAPASQPGQFVSSQGSLTNERDYESVVMMRMRQAAERQRLIEQMQREDEEDTARS</sequence>
<dbReference type="OrthoDB" id="259708at2759"/>
<dbReference type="Gene3D" id="1.10.287.110">
    <property type="entry name" value="DnaJ domain"/>
    <property type="match status" value="1"/>
</dbReference>
<dbReference type="Pfam" id="PF00076">
    <property type="entry name" value="RRM_1"/>
    <property type="match status" value="1"/>
</dbReference>
<evidence type="ECO:0000256" key="9">
    <source>
        <dbReference type="SAM" id="Coils"/>
    </source>
</evidence>
<evidence type="ECO:0000256" key="8">
    <source>
        <dbReference type="PROSITE-ProRule" id="PRU00176"/>
    </source>
</evidence>
<reference evidence="12" key="2">
    <citation type="submission" date="2025-08" db="UniProtKB">
        <authorList>
            <consortium name="Ensembl"/>
        </authorList>
    </citation>
    <scope>IDENTIFICATION</scope>
</reference>
<feature type="coiled-coil region" evidence="9">
    <location>
        <begin position="73"/>
        <end position="157"/>
    </location>
</feature>
<dbReference type="PANTHER" id="PTHR44313">
    <property type="entry name" value="DNAJ HOMOLOG SUBFAMILY C MEMBER 17"/>
    <property type="match status" value="1"/>
</dbReference>
<accession>A0A7N6BGW1</accession>
<dbReference type="InterPro" id="IPR035979">
    <property type="entry name" value="RBD_domain_sf"/>
</dbReference>
<dbReference type="Proteomes" id="UP000265040">
    <property type="component" value="Chromosome 12"/>
</dbReference>